<dbReference type="PANTHER" id="PTHR47723:SF19">
    <property type="entry name" value="POLYNUCLEOTIDYL TRANSFERASE, RIBONUCLEASE H-LIKE SUPERFAMILY PROTEIN"/>
    <property type="match status" value="1"/>
</dbReference>
<dbReference type="InterPro" id="IPR053151">
    <property type="entry name" value="RNase_H-like"/>
</dbReference>
<dbReference type="Gene3D" id="3.30.420.10">
    <property type="entry name" value="Ribonuclease H-like superfamily/Ribonuclease H"/>
    <property type="match status" value="1"/>
</dbReference>
<sequence length="130" mass="14945">MDRIGGAIHNFEGDWIVGFVKSIGFSNCLHAELWAVFEGLKLAWEFGFERLLIQSDSQQAVDLVNSVSADSSILSLVRVIVRLRQKCWLTDVKWIPRDSNRLTDALIKLADPSVFSYVFILTRLQRWFRS</sequence>
<gene>
    <name evidence="2" type="ORF">V6N12_054788</name>
</gene>
<dbReference type="Proteomes" id="UP001472677">
    <property type="component" value="Unassembled WGS sequence"/>
</dbReference>
<proteinExistence type="predicted"/>
<evidence type="ECO:0000313" key="2">
    <source>
        <dbReference type="EMBL" id="KAK8527582.1"/>
    </source>
</evidence>
<dbReference type="CDD" id="cd06222">
    <property type="entry name" value="RNase_H_like"/>
    <property type="match status" value="1"/>
</dbReference>
<dbReference type="SUPFAM" id="SSF53098">
    <property type="entry name" value="Ribonuclease H-like"/>
    <property type="match status" value="1"/>
</dbReference>
<dbReference type="InterPro" id="IPR002156">
    <property type="entry name" value="RNaseH_domain"/>
</dbReference>
<comment type="caution">
    <text evidence="2">The sequence shown here is derived from an EMBL/GenBank/DDBJ whole genome shotgun (WGS) entry which is preliminary data.</text>
</comment>
<dbReference type="InterPro" id="IPR036397">
    <property type="entry name" value="RNaseH_sf"/>
</dbReference>
<name>A0ABR2D1I2_9ROSI</name>
<dbReference type="InterPro" id="IPR044730">
    <property type="entry name" value="RNase_H-like_dom_plant"/>
</dbReference>
<accession>A0ABR2D1I2</accession>
<evidence type="ECO:0000259" key="1">
    <source>
        <dbReference type="Pfam" id="PF13456"/>
    </source>
</evidence>
<feature type="domain" description="RNase H type-1" evidence="1">
    <location>
        <begin position="4"/>
        <end position="108"/>
    </location>
</feature>
<dbReference type="PANTHER" id="PTHR47723">
    <property type="entry name" value="OS05G0353850 PROTEIN"/>
    <property type="match status" value="1"/>
</dbReference>
<keyword evidence="3" id="KW-1185">Reference proteome</keyword>
<organism evidence="2 3">
    <name type="scientific">Hibiscus sabdariffa</name>
    <name type="common">roselle</name>
    <dbReference type="NCBI Taxonomy" id="183260"/>
    <lineage>
        <taxon>Eukaryota</taxon>
        <taxon>Viridiplantae</taxon>
        <taxon>Streptophyta</taxon>
        <taxon>Embryophyta</taxon>
        <taxon>Tracheophyta</taxon>
        <taxon>Spermatophyta</taxon>
        <taxon>Magnoliopsida</taxon>
        <taxon>eudicotyledons</taxon>
        <taxon>Gunneridae</taxon>
        <taxon>Pentapetalae</taxon>
        <taxon>rosids</taxon>
        <taxon>malvids</taxon>
        <taxon>Malvales</taxon>
        <taxon>Malvaceae</taxon>
        <taxon>Malvoideae</taxon>
        <taxon>Hibiscus</taxon>
    </lineage>
</organism>
<reference evidence="2 3" key="1">
    <citation type="journal article" date="2024" name="G3 (Bethesda)">
        <title>Genome assembly of Hibiscus sabdariffa L. provides insights into metabolisms of medicinal natural products.</title>
        <authorList>
            <person name="Kim T."/>
        </authorList>
    </citation>
    <scope>NUCLEOTIDE SEQUENCE [LARGE SCALE GENOMIC DNA]</scope>
    <source>
        <strain evidence="2">TK-2024</strain>
        <tissue evidence="2">Old leaves</tissue>
    </source>
</reference>
<dbReference type="EMBL" id="JBBPBM010000038">
    <property type="protein sequence ID" value="KAK8527582.1"/>
    <property type="molecule type" value="Genomic_DNA"/>
</dbReference>
<dbReference type="InterPro" id="IPR012337">
    <property type="entry name" value="RNaseH-like_sf"/>
</dbReference>
<dbReference type="Pfam" id="PF13456">
    <property type="entry name" value="RVT_3"/>
    <property type="match status" value="1"/>
</dbReference>
<evidence type="ECO:0000313" key="3">
    <source>
        <dbReference type="Proteomes" id="UP001472677"/>
    </source>
</evidence>
<protein>
    <recommendedName>
        <fullName evidence="1">RNase H type-1 domain-containing protein</fullName>
    </recommendedName>
</protein>